<evidence type="ECO:0000313" key="1">
    <source>
        <dbReference type="EMBL" id="CAF2147278.1"/>
    </source>
</evidence>
<protein>
    <submittedName>
        <fullName evidence="1">Uncharacterized protein</fullName>
    </submittedName>
</protein>
<sequence>MIEQKSFIRSFRWFWKREKERKIISHSQSIMPQESLPTSNDNDTIKIKSRFNSSTRTTSITSSGDNNTLEIYDHYRNRKLLTEQEIEEDEDLYSSPTF</sequence>
<comment type="caution">
    <text evidence="1">The sequence shown here is derived from an EMBL/GenBank/DDBJ whole genome shotgun (WGS) entry which is preliminary data.</text>
</comment>
<organism evidence="1 2">
    <name type="scientific">Rotaria magnacalcarata</name>
    <dbReference type="NCBI Taxonomy" id="392030"/>
    <lineage>
        <taxon>Eukaryota</taxon>
        <taxon>Metazoa</taxon>
        <taxon>Spiralia</taxon>
        <taxon>Gnathifera</taxon>
        <taxon>Rotifera</taxon>
        <taxon>Eurotatoria</taxon>
        <taxon>Bdelloidea</taxon>
        <taxon>Philodinida</taxon>
        <taxon>Philodinidae</taxon>
        <taxon>Rotaria</taxon>
    </lineage>
</organism>
<proteinExistence type="predicted"/>
<dbReference type="AlphaFoldDB" id="A0A816XIG1"/>
<evidence type="ECO:0000313" key="2">
    <source>
        <dbReference type="Proteomes" id="UP000663887"/>
    </source>
</evidence>
<dbReference type="Proteomes" id="UP000663887">
    <property type="component" value="Unassembled WGS sequence"/>
</dbReference>
<reference evidence="1" key="1">
    <citation type="submission" date="2021-02" db="EMBL/GenBank/DDBJ databases">
        <authorList>
            <person name="Nowell W R."/>
        </authorList>
    </citation>
    <scope>NUCLEOTIDE SEQUENCE</scope>
</reference>
<dbReference type="EMBL" id="CAJNRG010013306">
    <property type="protein sequence ID" value="CAF2147278.1"/>
    <property type="molecule type" value="Genomic_DNA"/>
</dbReference>
<name>A0A816XIG1_9BILA</name>
<gene>
    <name evidence="1" type="ORF">XDN619_LOCUS27998</name>
</gene>
<accession>A0A816XIG1</accession>